<keyword evidence="3" id="KW-1003">Cell membrane</keyword>
<comment type="subcellular location">
    <subcellularLocation>
        <location evidence="1">Membrane</location>
        <topology evidence="1">Multi-pass membrane protein</topology>
    </subcellularLocation>
</comment>
<evidence type="ECO:0000256" key="6">
    <source>
        <dbReference type="ARBA" id="ARBA00023136"/>
    </source>
</evidence>
<dbReference type="Proteomes" id="UP000614424">
    <property type="component" value="Unassembled WGS sequence"/>
</dbReference>
<reference evidence="8 9" key="1">
    <citation type="submission" date="2020-08" db="EMBL/GenBank/DDBJ databases">
        <title>Bridging the membrane lipid divide: bacteria of the FCB group superphylum have the potential to synthesize archaeal ether lipids.</title>
        <authorList>
            <person name="Villanueva L."/>
            <person name="Von Meijenfeldt F.A.B."/>
            <person name="Westbye A.B."/>
            <person name="Yadav S."/>
            <person name="Hopmans E.C."/>
            <person name="Dutilh B.E."/>
            <person name="Sinninghe Damste J.S."/>
        </authorList>
    </citation>
    <scope>NUCLEOTIDE SEQUENCE [LARGE SCALE GENOMIC DNA]</scope>
    <source>
        <strain evidence="8">NIOZ-UU47</strain>
    </source>
</reference>
<keyword evidence="6 7" id="KW-0472">Membrane</keyword>
<accession>A0A8J6NGH8</accession>
<gene>
    <name evidence="8" type="ORF">H8E41_13410</name>
</gene>
<feature type="transmembrane region" description="Helical" evidence="7">
    <location>
        <begin position="280"/>
        <end position="299"/>
    </location>
</feature>
<evidence type="ECO:0000256" key="2">
    <source>
        <dbReference type="ARBA" id="ARBA00022448"/>
    </source>
</evidence>
<evidence type="ECO:0000313" key="8">
    <source>
        <dbReference type="EMBL" id="MBC8318895.1"/>
    </source>
</evidence>
<dbReference type="EMBL" id="JACNJZ010000195">
    <property type="protein sequence ID" value="MBC8318895.1"/>
    <property type="molecule type" value="Genomic_DNA"/>
</dbReference>
<dbReference type="InterPro" id="IPR004776">
    <property type="entry name" value="Mem_transp_PIN-like"/>
</dbReference>
<feature type="transmembrane region" description="Helical" evidence="7">
    <location>
        <begin position="6"/>
        <end position="21"/>
    </location>
</feature>
<feature type="transmembrane region" description="Helical" evidence="7">
    <location>
        <begin position="252"/>
        <end position="268"/>
    </location>
</feature>
<feature type="transmembrane region" description="Helical" evidence="7">
    <location>
        <begin position="63"/>
        <end position="81"/>
    </location>
</feature>
<comment type="caution">
    <text evidence="8">The sequence shown here is derived from an EMBL/GenBank/DDBJ whole genome shotgun (WGS) entry which is preliminary data.</text>
</comment>
<protein>
    <submittedName>
        <fullName evidence="8">AEC family transporter</fullName>
    </submittedName>
</protein>
<feature type="transmembrane region" description="Helical" evidence="7">
    <location>
        <begin position="33"/>
        <end position="51"/>
    </location>
</feature>
<feature type="transmembrane region" description="Helical" evidence="7">
    <location>
        <begin position="187"/>
        <end position="208"/>
    </location>
</feature>
<keyword evidence="4 7" id="KW-0812">Transmembrane</keyword>
<sequence length="304" mass="34012">MEILNSLIVILIVALLGMLSRKMRIFSSEQIKIISSFVYYFALPSLFFVSLSNTDLLSIDYKVFLGSVLPIFILLLALYALKSFNVVSKDNFILLSLSICFGSNAFFGVAFFETLYGGKWLSIAILMASILGLTGIVLSLIYFEYANKKDKGWTFFLKIIKNPLIISLFLGVLCSFFRIRLEVVTNALSLLGKTAGGLAIFSLGIFIYDNFSLQSVKKAFLYSIFRSLALPISTYLVILFCMDINNELRRFLLLQSGIPAAISLAVFAERYEYKLAEITGIVIITSILSFIGLFILFIISEVAF</sequence>
<proteinExistence type="predicted"/>
<dbReference type="GO" id="GO:0055085">
    <property type="term" value="P:transmembrane transport"/>
    <property type="evidence" value="ECO:0007669"/>
    <property type="project" value="InterPro"/>
</dbReference>
<evidence type="ECO:0000256" key="1">
    <source>
        <dbReference type="ARBA" id="ARBA00004141"/>
    </source>
</evidence>
<evidence type="ECO:0000256" key="4">
    <source>
        <dbReference type="ARBA" id="ARBA00022692"/>
    </source>
</evidence>
<evidence type="ECO:0000256" key="7">
    <source>
        <dbReference type="SAM" id="Phobius"/>
    </source>
</evidence>
<dbReference type="PANTHER" id="PTHR36838:SF3">
    <property type="entry name" value="TRANSPORTER AUXIN EFFLUX CARRIER EC FAMILY"/>
    <property type="match status" value="1"/>
</dbReference>
<evidence type="ECO:0000256" key="3">
    <source>
        <dbReference type="ARBA" id="ARBA00022475"/>
    </source>
</evidence>
<keyword evidence="5 7" id="KW-1133">Transmembrane helix</keyword>
<dbReference type="AlphaFoldDB" id="A0A8J6NGH8"/>
<evidence type="ECO:0000313" key="9">
    <source>
        <dbReference type="Proteomes" id="UP000614424"/>
    </source>
</evidence>
<feature type="transmembrane region" description="Helical" evidence="7">
    <location>
        <begin position="93"/>
        <end position="114"/>
    </location>
</feature>
<name>A0A8J6NGH8_9BACT</name>
<feature type="transmembrane region" description="Helical" evidence="7">
    <location>
        <begin position="220"/>
        <end position="240"/>
    </location>
</feature>
<evidence type="ECO:0000256" key="5">
    <source>
        <dbReference type="ARBA" id="ARBA00022989"/>
    </source>
</evidence>
<keyword evidence="2" id="KW-0813">Transport</keyword>
<feature type="transmembrane region" description="Helical" evidence="7">
    <location>
        <begin position="120"/>
        <end position="143"/>
    </location>
</feature>
<organism evidence="8 9">
    <name type="scientific">Candidatus Desulfobia pelagia</name>
    <dbReference type="NCBI Taxonomy" id="2841692"/>
    <lineage>
        <taxon>Bacteria</taxon>
        <taxon>Pseudomonadati</taxon>
        <taxon>Thermodesulfobacteriota</taxon>
        <taxon>Desulfobulbia</taxon>
        <taxon>Desulfobulbales</taxon>
        <taxon>Desulfobulbaceae</taxon>
        <taxon>Candidatus Desulfobia</taxon>
    </lineage>
</organism>
<dbReference type="GO" id="GO:0016020">
    <property type="term" value="C:membrane"/>
    <property type="evidence" value="ECO:0007669"/>
    <property type="project" value="UniProtKB-SubCell"/>
</dbReference>
<dbReference type="Pfam" id="PF03547">
    <property type="entry name" value="Mem_trans"/>
    <property type="match status" value="1"/>
</dbReference>
<dbReference type="PANTHER" id="PTHR36838">
    <property type="entry name" value="AUXIN EFFLUX CARRIER FAMILY PROTEIN"/>
    <property type="match status" value="1"/>
</dbReference>